<accession>A0A3A9YWZ5</accession>
<name>A0A3A9YWZ5_9ACTN</name>
<protein>
    <submittedName>
        <fullName evidence="1">HEXXH motif domain-containing protein</fullName>
    </submittedName>
</protein>
<dbReference type="RefSeq" id="WP_120681170.1">
    <property type="nucleotide sequence ID" value="NZ_RBAL01000010.1"/>
</dbReference>
<dbReference type="EMBL" id="RBAL01000010">
    <property type="protein sequence ID" value="RKN40455.1"/>
    <property type="molecule type" value="Genomic_DNA"/>
</dbReference>
<evidence type="ECO:0000313" key="2">
    <source>
        <dbReference type="Proteomes" id="UP000272474"/>
    </source>
</evidence>
<sequence>MNATLAPERVRELGRAEGDPETLAALTAGQHTRRMLLLRVLLDALDAAGTPRDPAAALAAEHADLLQEVEQTAPETARQVLFYSLTGPWAERCVQGLDGGHPAQGERAGEEAAWDVRRDIAHLGSLAAAAAARSGLGFRTRLTVHDGRVHLPTLGALRCAAPEGHGVELAGEPGRLRIRPAGLAATEVHLDEAGSWRSADPGWLPLHTLDGGPRLVLLDDLDPSRFVHRAGAAEQAGPGALRPEERAQWERLWREALPLLSLGGPARSAELALLDCLVPIPHAAAADGASHYSGTSARAFGAVVASPPPSPAHLAAGLAHELQHAKLSALGDLMPLHTAGPECRHWAPWRPDPRPFDGLLQGTYAHLALAAFWQHLALALDDPAERDHAWAAHARTHAQVAAVLPVLRGARRLTDAGRLFVQAIAERHEELRQAPPPAGHAVRAAAYVETARTLWLRRHGR</sequence>
<comment type="caution">
    <text evidence="1">The sequence shown here is derived from an EMBL/GenBank/DDBJ whole genome shotgun (WGS) entry which is preliminary data.</text>
</comment>
<keyword evidence="2" id="KW-1185">Reference proteome</keyword>
<evidence type="ECO:0000313" key="1">
    <source>
        <dbReference type="EMBL" id="RKN40455.1"/>
    </source>
</evidence>
<reference evidence="1 2" key="1">
    <citation type="journal article" date="2014" name="Int. J. Syst. Evol. Microbiol.">
        <title>Streptomyces hoynatensis sp. nov., isolated from deep marine sediment.</title>
        <authorList>
            <person name="Veyisoglu A."/>
            <person name="Sahin N."/>
        </authorList>
    </citation>
    <scope>NUCLEOTIDE SEQUENCE [LARGE SCALE GENOMIC DNA]</scope>
    <source>
        <strain evidence="1 2">KCTC 29097</strain>
    </source>
</reference>
<gene>
    <name evidence="1" type="ORF">D7294_18610</name>
</gene>
<dbReference type="Proteomes" id="UP000272474">
    <property type="component" value="Unassembled WGS sequence"/>
</dbReference>
<dbReference type="AlphaFoldDB" id="A0A3A9YWZ5"/>
<dbReference type="NCBIfam" id="TIGR04267">
    <property type="entry name" value="mod_HExxH"/>
    <property type="match status" value="1"/>
</dbReference>
<dbReference type="OrthoDB" id="796761at2"/>
<proteinExistence type="predicted"/>
<organism evidence="1 2">
    <name type="scientific">Streptomyces hoynatensis</name>
    <dbReference type="NCBI Taxonomy" id="1141874"/>
    <lineage>
        <taxon>Bacteria</taxon>
        <taxon>Bacillati</taxon>
        <taxon>Actinomycetota</taxon>
        <taxon>Actinomycetes</taxon>
        <taxon>Kitasatosporales</taxon>
        <taxon>Streptomycetaceae</taxon>
        <taxon>Streptomyces</taxon>
    </lineage>
</organism>
<dbReference type="InterPro" id="IPR026337">
    <property type="entry name" value="AKG_HExxH"/>
</dbReference>